<feature type="domain" description="Metallo-beta-lactamase" evidence="5">
    <location>
        <begin position="53"/>
        <end position="261"/>
    </location>
</feature>
<evidence type="ECO:0000256" key="3">
    <source>
        <dbReference type="ARBA" id="ARBA00022801"/>
    </source>
</evidence>
<gene>
    <name evidence="6" type="ORF">MCHLO_15201</name>
</gene>
<dbReference type="Proteomes" id="UP000815677">
    <property type="component" value="Unassembled WGS sequence"/>
</dbReference>
<evidence type="ECO:0000256" key="4">
    <source>
        <dbReference type="ARBA" id="ARBA00022833"/>
    </source>
</evidence>
<comment type="similarity">
    <text evidence="1">Belongs to the metallo-beta-lactamase superfamily.</text>
</comment>
<protein>
    <submittedName>
        <fullName evidence="6">Metallo-hydrolase/oxidoreductase</fullName>
    </submittedName>
</protein>
<dbReference type="Pfam" id="PF00753">
    <property type="entry name" value="Lactamase_B"/>
    <property type="match status" value="1"/>
</dbReference>
<proteinExistence type="inferred from homology"/>
<keyword evidence="2" id="KW-0479">Metal-binding</keyword>
<evidence type="ECO:0000256" key="1">
    <source>
        <dbReference type="ARBA" id="ARBA00007749"/>
    </source>
</evidence>
<reference evidence="6" key="1">
    <citation type="submission" date="2014-09" db="EMBL/GenBank/DDBJ databases">
        <title>Genome sequence of the luminous mushroom Mycena chlorophos for searching fungal bioluminescence genes.</title>
        <authorList>
            <person name="Tanaka Y."/>
            <person name="Kasuga D."/>
            <person name="Oba Y."/>
            <person name="Hase S."/>
            <person name="Sato K."/>
            <person name="Oba Y."/>
            <person name="Sakakibara Y."/>
        </authorList>
    </citation>
    <scope>NUCLEOTIDE SEQUENCE</scope>
</reference>
<keyword evidence="4" id="KW-0862">Zinc</keyword>
<keyword evidence="7" id="KW-1185">Reference proteome</keyword>
<evidence type="ECO:0000313" key="7">
    <source>
        <dbReference type="Proteomes" id="UP000815677"/>
    </source>
</evidence>
<evidence type="ECO:0000259" key="5">
    <source>
        <dbReference type="SMART" id="SM00849"/>
    </source>
</evidence>
<dbReference type="EMBL" id="DF849776">
    <property type="protein sequence ID" value="GAT58821.1"/>
    <property type="molecule type" value="Genomic_DNA"/>
</dbReference>
<dbReference type="CDD" id="cd07730">
    <property type="entry name" value="metallo-hydrolase-like_MBL-fold"/>
    <property type="match status" value="1"/>
</dbReference>
<dbReference type="PANTHER" id="PTHR42978">
    <property type="entry name" value="QUORUM-QUENCHING LACTONASE YTNP-RELATED-RELATED"/>
    <property type="match status" value="1"/>
</dbReference>
<sequence length="357" mass="39537">MSSYRDLDIPVSSATVSVKIFDTIPVGEHKNVRGSVHGMLEPVLPGHEKLECPIFCFFIEHASSGKRIVFDLGLRKDLNNCAPSVTGVLQEFFPHTDKDIVDLMEAQGIDLKSIGAVVWSHSHVDHTGDVSRFPASTNLVVNKSLVMESYETNQSSTLLLSDLKGRKVDLVEFELKIGAFKAHDYFGDGSFYLLDVPGHQDGHMCGLARVTPTSFILMGGDACHHIGILRPTDLLHRNHPCPSALLQQTRHTVSHQYFPNTGSAFELEQHTKPLLRVGSGPYQADSVVAQQSADALAVFDGNPDVFVVLAHDSSLLSLFGTTYPVVLDQWKAKGWKERIVWSFLDEENPAFRFNERT</sequence>
<dbReference type="Gene3D" id="3.60.15.10">
    <property type="entry name" value="Ribonuclease Z/Hydroxyacylglutathione hydrolase-like"/>
    <property type="match status" value="1"/>
</dbReference>
<dbReference type="InterPro" id="IPR051013">
    <property type="entry name" value="MBL_superfamily_lactonases"/>
</dbReference>
<dbReference type="SMART" id="SM00849">
    <property type="entry name" value="Lactamase_B"/>
    <property type="match status" value="1"/>
</dbReference>
<dbReference type="SUPFAM" id="SSF56281">
    <property type="entry name" value="Metallo-hydrolase/oxidoreductase"/>
    <property type="match status" value="1"/>
</dbReference>
<name>A0ABQ0M625_MYCCL</name>
<dbReference type="PANTHER" id="PTHR42978:SF5">
    <property type="entry name" value="METALLO-BETA-LACTAMASE DOMAIN-CONTAINING PROTEIN"/>
    <property type="match status" value="1"/>
</dbReference>
<accession>A0ABQ0M625</accession>
<dbReference type="InterPro" id="IPR001279">
    <property type="entry name" value="Metallo-B-lactamas"/>
</dbReference>
<evidence type="ECO:0000313" key="6">
    <source>
        <dbReference type="EMBL" id="GAT58821.1"/>
    </source>
</evidence>
<keyword evidence="3" id="KW-0378">Hydrolase</keyword>
<evidence type="ECO:0000256" key="2">
    <source>
        <dbReference type="ARBA" id="ARBA00022723"/>
    </source>
</evidence>
<organism evidence="6 7">
    <name type="scientific">Mycena chlorophos</name>
    <name type="common">Agaric fungus</name>
    <name type="synonym">Agaricus chlorophos</name>
    <dbReference type="NCBI Taxonomy" id="658473"/>
    <lineage>
        <taxon>Eukaryota</taxon>
        <taxon>Fungi</taxon>
        <taxon>Dikarya</taxon>
        <taxon>Basidiomycota</taxon>
        <taxon>Agaricomycotina</taxon>
        <taxon>Agaricomycetes</taxon>
        <taxon>Agaricomycetidae</taxon>
        <taxon>Agaricales</taxon>
        <taxon>Marasmiineae</taxon>
        <taxon>Mycenaceae</taxon>
        <taxon>Mycena</taxon>
    </lineage>
</organism>
<dbReference type="InterPro" id="IPR036866">
    <property type="entry name" value="RibonucZ/Hydroxyglut_hydro"/>
</dbReference>